<name>A0ABN2W7C6_9ACTN</name>
<feature type="transmembrane region" description="Helical" evidence="2">
    <location>
        <begin position="120"/>
        <end position="139"/>
    </location>
</feature>
<sequence length="937" mass="98215">MSITTGPGSTSRLPTVTKVPRRGAEVAKGLAALVGTIVIVVGVPVALLAGFGAPWPSEAPSLEWLTRPTTMEATLSILAAVVWLAWAHFVVCLLVEAVAERRRRGLAPQVPGGGIGTQALARRLVATIVLMAGTASVSMSTATAATAPAAEQSSYSASVLPEAAAFGETPTEQQVGVGSATLPELADLQDATTADVEAGATTYYDVKPPEGRHYDTLWDIADRYLGDGLRYKEIWELNKGVEQPDGRVLANADLIHPGWVMKMPSDARGPGLKVVEHVAPAPDVDPTAATAEAGTADTAGDVGAGESTPAGAGGGAGQAGGGSIIGERWQPFFGVGAGLALAGAFLGLRRHRATSSAASRWSRRGERPDPTDPTPTPPPPGGRLREEADVDAVTWLDNAFRSWNDGHDVPAPARASYSESGLVVGFEQAPTRPVPAGWSAPRPTTWTADTGTDFTLGGPAPLPGLVTLGRRDDGSLLMVDLESQSGPVAVDGDASVARGIALSWALDAATHPWADDRRVTLVGFADDLSRVAPGVVRRTDDVGRVLESLENLARLHRRRCRETGREDVRSARAASPDADWTFHLVVCSGLPREDEMAQLRALAADPAVSLGVVVVGSDREAALSLHARADGRISAPHHGIDVTAQVLTRDAARALDVLFEPVEAGRRPSLETLVDALESEGEVSQAAAEAVATVDVLGPLRIGTQGQVDPEREPQLSELLVLLALHPQGVHVNRLTAALWPRGVEPSLRDGVIAQLGDWLGSTTDGEPVLRESSGVWTLAPGAVRLDWDAFREHLNRAATDGRQRETHLRTALELVRGTAFDGAPAGRYAWLESTTVESDIALAIELTVQALAEAATSRADLAAAEAALRRGLELLPANEELWRSRLWLAESEGSDVEGIVDAMYAAIAEHGSPVGASAATDALVDELVPGYRSSVA</sequence>
<feature type="compositionally biased region" description="Pro residues" evidence="1">
    <location>
        <begin position="371"/>
        <end position="381"/>
    </location>
</feature>
<accession>A0ABN2W7C6</accession>
<proteinExistence type="predicted"/>
<feature type="transmembrane region" description="Helical" evidence="2">
    <location>
        <begin position="30"/>
        <end position="53"/>
    </location>
</feature>
<dbReference type="EMBL" id="BAAAPY010000014">
    <property type="protein sequence ID" value="GAA2084939.1"/>
    <property type="molecule type" value="Genomic_DNA"/>
</dbReference>
<feature type="domain" description="Bacterial transcriptional activator" evidence="3">
    <location>
        <begin position="786"/>
        <end position="909"/>
    </location>
</feature>
<keyword evidence="2" id="KW-1133">Transmembrane helix</keyword>
<protein>
    <recommendedName>
        <fullName evidence="3">Bacterial transcriptional activator domain-containing protein</fullName>
    </recommendedName>
</protein>
<dbReference type="CDD" id="cd00118">
    <property type="entry name" value="LysM"/>
    <property type="match status" value="1"/>
</dbReference>
<dbReference type="Proteomes" id="UP001501480">
    <property type="component" value="Unassembled WGS sequence"/>
</dbReference>
<dbReference type="InterPro" id="IPR011990">
    <property type="entry name" value="TPR-like_helical_dom_sf"/>
</dbReference>
<feature type="region of interest" description="Disordered" evidence="1">
    <location>
        <begin position="355"/>
        <end position="385"/>
    </location>
</feature>
<dbReference type="InterPro" id="IPR018392">
    <property type="entry name" value="LysM"/>
</dbReference>
<dbReference type="Gene3D" id="3.10.350.10">
    <property type="entry name" value="LysM domain"/>
    <property type="match status" value="1"/>
</dbReference>
<keyword evidence="5" id="KW-1185">Reference proteome</keyword>
<dbReference type="SMART" id="SM01043">
    <property type="entry name" value="BTAD"/>
    <property type="match status" value="1"/>
</dbReference>
<gene>
    <name evidence="4" type="ORF">GCM10009821_27990</name>
</gene>
<evidence type="ECO:0000256" key="2">
    <source>
        <dbReference type="SAM" id="Phobius"/>
    </source>
</evidence>
<dbReference type="PANTHER" id="PTHR34700">
    <property type="entry name" value="POTASSIUM BINDING PROTEIN KBP"/>
    <property type="match status" value="1"/>
</dbReference>
<dbReference type="InterPro" id="IPR036388">
    <property type="entry name" value="WH-like_DNA-bd_sf"/>
</dbReference>
<keyword evidence="2" id="KW-0472">Membrane</keyword>
<feature type="region of interest" description="Disordered" evidence="1">
    <location>
        <begin position="297"/>
        <end position="319"/>
    </location>
</feature>
<comment type="caution">
    <text evidence="4">The sequence shown here is derived from an EMBL/GenBank/DDBJ whole genome shotgun (WGS) entry which is preliminary data.</text>
</comment>
<reference evidence="4 5" key="1">
    <citation type="journal article" date="2019" name="Int. J. Syst. Evol. Microbiol.">
        <title>The Global Catalogue of Microorganisms (GCM) 10K type strain sequencing project: providing services to taxonomists for standard genome sequencing and annotation.</title>
        <authorList>
            <consortium name="The Broad Institute Genomics Platform"/>
            <consortium name="The Broad Institute Genome Sequencing Center for Infectious Disease"/>
            <person name="Wu L."/>
            <person name="Ma J."/>
        </authorList>
    </citation>
    <scope>NUCLEOTIDE SEQUENCE [LARGE SCALE GENOMIC DNA]</scope>
    <source>
        <strain evidence="4 5">JCM 15749</strain>
    </source>
</reference>
<feature type="transmembrane region" description="Helical" evidence="2">
    <location>
        <begin position="73"/>
        <end position="99"/>
    </location>
</feature>
<dbReference type="Pfam" id="PF01476">
    <property type="entry name" value="LysM"/>
    <property type="match status" value="1"/>
</dbReference>
<dbReference type="InterPro" id="IPR005158">
    <property type="entry name" value="BTAD"/>
</dbReference>
<keyword evidence="2" id="KW-0812">Transmembrane</keyword>
<dbReference type="PANTHER" id="PTHR34700:SF4">
    <property type="entry name" value="PHAGE-LIKE ELEMENT PBSX PROTEIN XKDP"/>
    <property type="match status" value="1"/>
</dbReference>
<dbReference type="InterPro" id="IPR052196">
    <property type="entry name" value="Bact_Kbp"/>
</dbReference>
<dbReference type="InterPro" id="IPR036779">
    <property type="entry name" value="LysM_dom_sf"/>
</dbReference>
<dbReference type="Gene3D" id="1.25.40.10">
    <property type="entry name" value="Tetratricopeptide repeat domain"/>
    <property type="match status" value="1"/>
</dbReference>
<evidence type="ECO:0000256" key="1">
    <source>
        <dbReference type="SAM" id="MobiDB-lite"/>
    </source>
</evidence>
<organism evidence="4 5">
    <name type="scientific">Aeromicrobium halocynthiae</name>
    <dbReference type="NCBI Taxonomy" id="560557"/>
    <lineage>
        <taxon>Bacteria</taxon>
        <taxon>Bacillati</taxon>
        <taxon>Actinomycetota</taxon>
        <taxon>Actinomycetes</taxon>
        <taxon>Propionibacteriales</taxon>
        <taxon>Nocardioidaceae</taxon>
        <taxon>Aeromicrobium</taxon>
    </lineage>
</organism>
<evidence type="ECO:0000313" key="5">
    <source>
        <dbReference type="Proteomes" id="UP001501480"/>
    </source>
</evidence>
<feature type="compositionally biased region" description="Low complexity" evidence="1">
    <location>
        <begin position="297"/>
        <end position="310"/>
    </location>
</feature>
<dbReference type="RefSeq" id="WP_344329969.1">
    <property type="nucleotide sequence ID" value="NZ_BAAAPY010000014.1"/>
</dbReference>
<dbReference type="Gene3D" id="1.10.10.10">
    <property type="entry name" value="Winged helix-like DNA-binding domain superfamily/Winged helix DNA-binding domain"/>
    <property type="match status" value="1"/>
</dbReference>
<evidence type="ECO:0000259" key="3">
    <source>
        <dbReference type="SMART" id="SM01043"/>
    </source>
</evidence>
<evidence type="ECO:0000313" key="4">
    <source>
        <dbReference type="EMBL" id="GAA2084939.1"/>
    </source>
</evidence>